<dbReference type="AlphaFoldDB" id="A0A2T0T7E0"/>
<gene>
    <name evidence="2" type="ORF">CLV43_105322</name>
</gene>
<evidence type="ECO:0000259" key="1">
    <source>
        <dbReference type="Pfam" id="PF13592"/>
    </source>
</evidence>
<proteinExistence type="predicted"/>
<dbReference type="InterPro" id="IPR025959">
    <property type="entry name" value="Winged_HTH_dom"/>
</dbReference>
<dbReference type="Pfam" id="PF13592">
    <property type="entry name" value="HTH_33"/>
    <property type="match status" value="1"/>
</dbReference>
<comment type="caution">
    <text evidence="2">The sequence shown here is derived from an EMBL/GenBank/DDBJ whole genome shotgun (WGS) entry which is preliminary data.</text>
</comment>
<dbReference type="EMBL" id="PVTF01000005">
    <property type="protein sequence ID" value="PRY41564.1"/>
    <property type="molecule type" value="Genomic_DNA"/>
</dbReference>
<keyword evidence="3" id="KW-1185">Reference proteome</keyword>
<reference evidence="2 3" key="1">
    <citation type="submission" date="2018-03" db="EMBL/GenBank/DDBJ databases">
        <title>Genomic Encyclopedia of Archaeal and Bacterial Type Strains, Phase II (KMG-II): from individual species to whole genera.</title>
        <authorList>
            <person name="Goeker M."/>
        </authorList>
    </citation>
    <scope>NUCLEOTIDE SEQUENCE [LARGE SCALE GENOMIC DNA]</scope>
    <source>
        <strain evidence="2 3">DSM 44720</strain>
    </source>
</reference>
<sequence>MGRPTSLADEQLRKLYRLIRDRDPDDFGFDAALWTRAVVRLLVHREFGLSLSPPTVSKVLGELGLHPARSSPPADVLGAMAVIRARSARAGAKLFFGKVYRVDREGYREEGWPDHVASVIDGRGQIMFHLFPERPDPGHLTDFARRVVGDLSKPAFVVVSGSPDCADSLRRIAGGSHGRLSIFLVPDSRGGGADFMQM</sequence>
<name>A0A2T0T7E0_9PSEU</name>
<evidence type="ECO:0000313" key="2">
    <source>
        <dbReference type="EMBL" id="PRY41564.1"/>
    </source>
</evidence>
<evidence type="ECO:0000313" key="3">
    <source>
        <dbReference type="Proteomes" id="UP000239494"/>
    </source>
</evidence>
<feature type="domain" description="Winged helix-turn helix" evidence="1">
    <location>
        <begin position="31"/>
        <end position="67"/>
    </location>
</feature>
<organism evidence="2 3">
    <name type="scientific">Umezawaea tangerina</name>
    <dbReference type="NCBI Taxonomy" id="84725"/>
    <lineage>
        <taxon>Bacteria</taxon>
        <taxon>Bacillati</taxon>
        <taxon>Actinomycetota</taxon>
        <taxon>Actinomycetes</taxon>
        <taxon>Pseudonocardiales</taxon>
        <taxon>Pseudonocardiaceae</taxon>
        <taxon>Umezawaea</taxon>
    </lineage>
</organism>
<dbReference type="Proteomes" id="UP000239494">
    <property type="component" value="Unassembled WGS sequence"/>
</dbReference>
<accession>A0A2T0T7E0</accession>
<protein>
    <submittedName>
        <fullName evidence="2">Winged helix-turn-helix protein</fullName>
    </submittedName>
</protein>